<proteinExistence type="predicted"/>
<keyword evidence="3" id="KW-1185">Reference proteome</keyword>
<sequence length="416" mass="43867">MEQDEGVKCGGGEKEPVLSMELLGRAEGWLTKASCGRWWHGASERHYSLQVPANQVVTLPAGSNQGDNSPCLQYALVSVPSTNLILTIINQTCSPSVAFCPCSMDDRLCLNCQLVEAGACECPCECPLSSHPCGDSFEEDKSYPWSTESSSPTNDTKDSTNRIWQTYFDKSFGNGQPVPQVLELTTQPPDLAPTCHRVPEPPVSLQYSIGLLAHLDSCVAVSCSLHATPTACLGVIGCVWCYLNGDGSSLLGHPHCTEAHHCYGGIVGGPSPYPHGLATLPHSDNTHGDSGNPIGPDVCGVGAGAAAAVSPYRMNPGYRRPPGVADSSDQGYSTMTPHDDSENLNYTDLGGLVGLPASHTVDDGPSSSGWSPPPSPGCQERRGSLLEPSHTLLAPAKRNGPNIIQVPVTVHMVDSV</sequence>
<dbReference type="OrthoDB" id="2150145at2759"/>
<evidence type="ECO:0000256" key="1">
    <source>
        <dbReference type="SAM" id="MobiDB-lite"/>
    </source>
</evidence>
<dbReference type="AlphaFoldDB" id="A0A5B7F6S3"/>
<evidence type="ECO:0000313" key="3">
    <source>
        <dbReference type="Proteomes" id="UP000324222"/>
    </source>
</evidence>
<gene>
    <name evidence="2" type="primary">CACHD1_2</name>
    <name evidence="2" type="ORF">E2C01_033850</name>
</gene>
<dbReference type="Proteomes" id="UP000324222">
    <property type="component" value="Unassembled WGS sequence"/>
</dbReference>
<organism evidence="2 3">
    <name type="scientific">Portunus trituberculatus</name>
    <name type="common">Swimming crab</name>
    <name type="synonym">Neptunus trituberculatus</name>
    <dbReference type="NCBI Taxonomy" id="210409"/>
    <lineage>
        <taxon>Eukaryota</taxon>
        <taxon>Metazoa</taxon>
        <taxon>Ecdysozoa</taxon>
        <taxon>Arthropoda</taxon>
        <taxon>Crustacea</taxon>
        <taxon>Multicrustacea</taxon>
        <taxon>Malacostraca</taxon>
        <taxon>Eumalacostraca</taxon>
        <taxon>Eucarida</taxon>
        <taxon>Decapoda</taxon>
        <taxon>Pleocyemata</taxon>
        <taxon>Brachyura</taxon>
        <taxon>Eubrachyura</taxon>
        <taxon>Portunoidea</taxon>
        <taxon>Portunidae</taxon>
        <taxon>Portuninae</taxon>
        <taxon>Portunus</taxon>
    </lineage>
</organism>
<protein>
    <submittedName>
        <fullName evidence="2">VWFA and cache domain-containing protein 1</fullName>
    </submittedName>
</protein>
<accession>A0A5B7F6S3</accession>
<comment type="caution">
    <text evidence="2">The sequence shown here is derived from an EMBL/GenBank/DDBJ whole genome shotgun (WGS) entry which is preliminary data.</text>
</comment>
<feature type="region of interest" description="Disordered" evidence="1">
    <location>
        <begin position="317"/>
        <end position="383"/>
    </location>
</feature>
<feature type="compositionally biased region" description="Polar residues" evidence="1">
    <location>
        <begin position="327"/>
        <end position="336"/>
    </location>
</feature>
<evidence type="ECO:0000313" key="2">
    <source>
        <dbReference type="EMBL" id="MPC40294.1"/>
    </source>
</evidence>
<feature type="region of interest" description="Disordered" evidence="1">
    <location>
        <begin position="276"/>
        <end position="295"/>
    </location>
</feature>
<reference evidence="2 3" key="1">
    <citation type="submission" date="2019-05" db="EMBL/GenBank/DDBJ databases">
        <title>Another draft genome of Portunus trituberculatus and its Hox gene families provides insights of decapod evolution.</title>
        <authorList>
            <person name="Jeong J.-H."/>
            <person name="Song I."/>
            <person name="Kim S."/>
            <person name="Choi T."/>
            <person name="Kim D."/>
            <person name="Ryu S."/>
            <person name="Kim W."/>
        </authorList>
    </citation>
    <scope>NUCLEOTIDE SEQUENCE [LARGE SCALE GENOMIC DNA]</scope>
    <source>
        <tissue evidence="2">Muscle</tissue>
    </source>
</reference>
<name>A0A5B7F6S3_PORTR</name>
<dbReference type="EMBL" id="VSRR010004643">
    <property type="protein sequence ID" value="MPC40294.1"/>
    <property type="molecule type" value="Genomic_DNA"/>
</dbReference>